<dbReference type="OrthoDB" id="5818920at2759"/>
<feature type="signal peptide" evidence="1">
    <location>
        <begin position="1"/>
        <end position="18"/>
    </location>
</feature>
<proteinExistence type="predicted"/>
<keyword evidence="3" id="KW-1185">Reference proteome</keyword>
<accession>A0A9P1IU16</accession>
<sequence length="209" mass="23087">MHRVLSIFALFLVSTSLAQFQDSCPDTTYTAIQKCYQTYFAGYNMTMTDTIPEYWKDDGLHIQPYVCQLANSLVSCLAPYQCMGPNAYVHFNAANATQAQDYWIDLAVSNYQCGVGYNLTMTEFYCMAFCRDRYTPDLDACDAQVNVDVAGGMNVCAAMQKDYNCQAKIYSNCCDTNAGVYICNVNLAGTNAVDPTCSNAGLLSCPQPK</sequence>
<dbReference type="Proteomes" id="UP001152747">
    <property type="component" value="Unassembled WGS sequence"/>
</dbReference>
<dbReference type="AlphaFoldDB" id="A0A9P1IU16"/>
<evidence type="ECO:0000256" key="1">
    <source>
        <dbReference type="SAM" id="SignalP"/>
    </source>
</evidence>
<evidence type="ECO:0000313" key="2">
    <source>
        <dbReference type="EMBL" id="CAI5450187.1"/>
    </source>
</evidence>
<dbReference type="EMBL" id="CANHGI010000005">
    <property type="protein sequence ID" value="CAI5450187.1"/>
    <property type="molecule type" value="Genomic_DNA"/>
</dbReference>
<evidence type="ECO:0000313" key="3">
    <source>
        <dbReference type="Proteomes" id="UP001152747"/>
    </source>
</evidence>
<organism evidence="2 3">
    <name type="scientific">Caenorhabditis angaria</name>
    <dbReference type="NCBI Taxonomy" id="860376"/>
    <lineage>
        <taxon>Eukaryota</taxon>
        <taxon>Metazoa</taxon>
        <taxon>Ecdysozoa</taxon>
        <taxon>Nematoda</taxon>
        <taxon>Chromadorea</taxon>
        <taxon>Rhabditida</taxon>
        <taxon>Rhabditina</taxon>
        <taxon>Rhabditomorpha</taxon>
        <taxon>Rhabditoidea</taxon>
        <taxon>Rhabditidae</taxon>
        <taxon>Peloderinae</taxon>
        <taxon>Caenorhabditis</taxon>
    </lineage>
</organism>
<name>A0A9P1IU16_9PELO</name>
<dbReference type="PANTHER" id="PTHR35014">
    <property type="entry name" value="INFECTION RESPONSE PROTEIN-RELATED"/>
    <property type="match status" value="1"/>
</dbReference>
<reference evidence="2" key="1">
    <citation type="submission" date="2022-11" db="EMBL/GenBank/DDBJ databases">
        <authorList>
            <person name="Kikuchi T."/>
        </authorList>
    </citation>
    <scope>NUCLEOTIDE SEQUENCE</scope>
    <source>
        <strain evidence="2">PS1010</strain>
    </source>
</reference>
<gene>
    <name evidence="2" type="ORF">CAMP_LOCUS12824</name>
</gene>
<protein>
    <recommendedName>
        <fullName evidence="4">DUF19 domain-containing protein</fullName>
    </recommendedName>
</protein>
<comment type="caution">
    <text evidence="2">The sequence shown here is derived from an EMBL/GenBank/DDBJ whole genome shotgun (WGS) entry which is preliminary data.</text>
</comment>
<keyword evidence="1" id="KW-0732">Signal</keyword>
<evidence type="ECO:0008006" key="4">
    <source>
        <dbReference type="Google" id="ProtNLM"/>
    </source>
</evidence>
<feature type="chain" id="PRO_5040321898" description="DUF19 domain-containing protein" evidence="1">
    <location>
        <begin position="19"/>
        <end position="209"/>
    </location>
</feature>
<dbReference type="PANTHER" id="PTHR35014:SF1">
    <property type="entry name" value="INFECTION RESPONSE PROTEIN"/>
    <property type="match status" value="1"/>
</dbReference>